<dbReference type="HOGENOM" id="CLU_270071_0_0_1"/>
<protein>
    <submittedName>
        <fullName evidence="1">Kinase, NEK</fullName>
    </submittedName>
</protein>
<dbReference type="Proteomes" id="UP000001548">
    <property type="component" value="Unassembled WGS sequence"/>
</dbReference>
<dbReference type="Pfam" id="PF12796">
    <property type="entry name" value="Ank_2"/>
    <property type="match status" value="3"/>
</dbReference>
<dbReference type="SUPFAM" id="SSF56112">
    <property type="entry name" value="Protein kinase-like (PK-like)"/>
    <property type="match status" value="1"/>
</dbReference>
<dbReference type="PROSITE" id="PS50011">
    <property type="entry name" value="PROTEIN_KINASE_DOM"/>
    <property type="match status" value="1"/>
</dbReference>
<gene>
    <name evidence="1" type="ORF">GL50803_008961</name>
</gene>
<dbReference type="RefSeq" id="XP_001707913.1">
    <property type="nucleotide sequence ID" value="XM_001707861.1"/>
</dbReference>
<dbReference type="KEGG" id="gla:GL50803_008961"/>
<dbReference type="PANTHER" id="PTHR24120">
    <property type="entry name" value="GH07239P"/>
    <property type="match status" value="1"/>
</dbReference>
<evidence type="ECO:0000313" key="2">
    <source>
        <dbReference type="Proteomes" id="UP000001548"/>
    </source>
</evidence>
<keyword evidence="1" id="KW-0808">Transferase</keyword>
<dbReference type="GO" id="GO:0005524">
    <property type="term" value="F:ATP binding"/>
    <property type="evidence" value="ECO:0007669"/>
    <property type="project" value="InterPro"/>
</dbReference>
<proteinExistence type="predicted"/>
<dbReference type="InterPro" id="IPR000719">
    <property type="entry name" value="Prot_kinase_dom"/>
</dbReference>
<name>A8BCI7_GIAIC</name>
<dbReference type="GO" id="GO:0004672">
    <property type="term" value="F:protein kinase activity"/>
    <property type="evidence" value="ECO:0007669"/>
    <property type="project" value="InterPro"/>
</dbReference>
<accession>A8BCI7</accession>
<comment type="caution">
    <text evidence="1">The sequence shown here is derived from an EMBL/GenBank/DDBJ whole genome shotgun (WGS) entry which is preliminary data.</text>
</comment>
<dbReference type="InterPro" id="IPR002110">
    <property type="entry name" value="Ankyrin_rpt"/>
</dbReference>
<dbReference type="SUPFAM" id="SSF48403">
    <property type="entry name" value="Ankyrin repeat"/>
    <property type="match status" value="2"/>
</dbReference>
<keyword evidence="1" id="KW-0418">Kinase</keyword>
<dbReference type="AlphaFoldDB" id="A8BCI7"/>
<evidence type="ECO:0000313" key="1">
    <source>
        <dbReference type="EMBL" id="KAE8301366.1"/>
    </source>
</evidence>
<dbReference type="InterPro" id="IPR011009">
    <property type="entry name" value="Kinase-like_dom_sf"/>
</dbReference>
<dbReference type="PROSITE" id="PS50088">
    <property type="entry name" value="ANK_REPEAT"/>
    <property type="match status" value="4"/>
</dbReference>
<dbReference type="EMBL" id="AACB03000005">
    <property type="protein sequence ID" value="KAE8301366.1"/>
    <property type="molecule type" value="Genomic_DNA"/>
</dbReference>
<dbReference type="OMA" id="PLMYYAS"/>
<dbReference type="PANTHER" id="PTHR24120:SF4">
    <property type="entry name" value="GH07239P"/>
    <property type="match status" value="1"/>
</dbReference>
<dbReference type="SMART" id="SM00248">
    <property type="entry name" value="ANK"/>
    <property type="match status" value="15"/>
</dbReference>
<dbReference type="GeneID" id="5700822"/>
<dbReference type="InterPro" id="IPR036770">
    <property type="entry name" value="Ankyrin_rpt-contain_sf"/>
</dbReference>
<keyword evidence="2" id="KW-1185">Reference proteome</keyword>
<sequence>MQDFSVSSSLSSEIDIEDLANDGFCTCTEEYTPDQPLTHKLLLECTSMHRDFTDFEDSLTLQRYLTNRRLSREPLSADQIAFIFEQIVDALVYLHVPFKPHGVIVNGSLSTSTVLIDQHMNIRMLLPGMTRSQIEKWLYSDAPELVIPNRYMVHKNVYLSTKVDIWSLGKILLDLATLGTGLSSLTKQPHFAAVYPQWISETIFRSLSLDPAERPSAIHLLHIPELKRARTSRLEACSNTSSANRTASQLVDKAVDSITGFIQKEMLRRRDLEVLTTTLFEASAISFEAAASTDDVFLAASLLTCAHDPDTLRNTLSIARSRRSTRILLMISEYVSTHGLFTVPSLSPAVPVHENTLAMRYVHDCQVHELKELWLSDSFFSLKHCAFNGHTALMMAAYRGYDTCVRILLNEFATESTESSALLLAMMSGHYKCIKLLSLEIGLNGVTPLMYYASLGNVAYVGHCLESPILANCLRGQTTTGWTALMFAAAGGFTLCVNLLLADEQGMQDNNGETALMKAASRNNNNVIQLLLQQGSTELGMKAFDGRTALMIAVQNTALESVLLLQQHEQGLSDFSGVTALMFAAQGGFAEAITILYSTETGIKDSFGLTALMYAAMSGYCDCVQLLATSEAGAQDESGATALMHAAQNGHHGCVRYLLGKELGMQDRTGWTALMWATQGNYATCVKEILDWQMHTTISPCSTSGLELQPHGVDAPDSFVDLSCDASIYPSNLQGYIPETGMQSSNGSTALMIAAQKNHLSCAQLLANYEGGMVDNSGSTALMRAAFSGASDIALLLLETEARLQRQDGLTALMYAAQAGMDLCVQLLIPWELGMVCSGGKTALMLAAQARHPNCVRALIMAEAQEENSLYSHKCAHFDGYITYFPSTPAALSCSLHPTIATRETCMRDEAGWPALFYAVVSGDSISASLLLESEGHISSVQGQTALDLAAERGDLELIEIIKTYGSL</sequence>
<dbReference type="Pfam" id="PF00023">
    <property type="entry name" value="Ank"/>
    <property type="match status" value="3"/>
</dbReference>
<organism evidence="1 2">
    <name type="scientific">Giardia intestinalis (strain ATCC 50803 / WB clone C6)</name>
    <name type="common">Giardia lamblia</name>
    <dbReference type="NCBI Taxonomy" id="184922"/>
    <lineage>
        <taxon>Eukaryota</taxon>
        <taxon>Metamonada</taxon>
        <taxon>Diplomonadida</taxon>
        <taxon>Hexamitidae</taxon>
        <taxon>Giardiinae</taxon>
        <taxon>Giardia</taxon>
    </lineage>
</organism>
<reference evidence="1 2" key="1">
    <citation type="journal article" date="2007" name="Science">
        <title>Genomic minimalism in the early diverging intestinal parasite Giardia lamblia.</title>
        <authorList>
            <person name="Morrison H.G."/>
            <person name="McArthur A.G."/>
            <person name="Gillin F.D."/>
            <person name="Aley S.B."/>
            <person name="Adam R.D."/>
            <person name="Olsen G.J."/>
            <person name="Best A.A."/>
            <person name="Cande W.Z."/>
            <person name="Chen F."/>
            <person name="Cipriano M.J."/>
            <person name="Davids B.J."/>
            <person name="Dawson S.C."/>
            <person name="Elmendorf H.G."/>
            <person name="Hehl A.B."/>
            <person name="Holder M.E."/>
            <person name="Huse S.M."/>
            <person name="Kim U.U."/>
            <person name="Lasek-Nesselquist E."/>
            <person name="Manning G."/>
            <person name="Nigam A."/>
            <person name="Nixon J.E."/>
            <person name="Palm D."/>
            <person name="Passamaneck N.E."/>
            <person name="Prabhu A."/>
            <person name="Reich C.I."/>
            <person name="Reiner D.S."/>
            <person name="Samuelson J."/>
            <person name="Svard S.G."/>
            <person name="Sogin M.L."/>
        </authorList>
    </citation>
    <scope>NUCLEOTIDE SEQUENCE [LARGE SCALE GENOMIC DNA]</scope>
    <source>
        <strain evidence="1 2">WB C6</strain>
    </source>
</reference>
<dbReference type="Gene3D" id="1.25.40.20">
    <property type="entry name" value="Ankyrin repeat-containing domain"/>
    <property type="match status" value="5"/>
</dbReference>
<dbReference type="PROSITE" id="PS50297">
    <property type="entry name" value="ANK_REP_REGION"/>
    <property type="match status" value="2"/>
</dbReference>
<dbReference type="VEuPathDB" id="GiardiaDB:GL50803_8961"/>
<dbReference type="STRING" id="184922.A8BCI7"/>
<dbReference type="Gene3D" id="1.10.510.10">
    <property type="entry name" value="Transferase(Phosphotransferase) domain 1"/>
    <property type="match status" value="1"/>
</dbReference>